<dbReference type="GeneID" id="84593310"/>
<organism evidence="1">
    <name type="scientific">Aspergillus niger</name>
    <dbReference type="NCBI Taxonomy" id="5061"/>
    <lineage>
        <taxon>Eukaryota</taxon>
        <taxon>Fungi</taxon>
        <taxon>Dikarya</taxon>
        <taxon>Ascomycota</taxon>
        <taxon>Pezizomycotina</taxon>
        <taxon>Eurotiomycetes</taxon>
        <taxon>Eurotiomycetidae</taxon>
        <taxon>Eurotiales</taxon>
        <taxon>Aspergillaceae</taxon>
        <taxon>Aspergillus</taxon>
        <taxon>Aspergillus subgen. Circumdati</taxon>
    </lineage>
</organism>
<name>A0AAJ8E290_ASPNG</name>
<dbReference type="RefSeq" id="XP_059604743.1">
    <property type="nucleotide sequence ID" value="XM_059744891.1"/>
</dbReference>
<accession>A0AAJ8E290</accession>
<dbReference type="AlphaFoldDB" id="A0AAJ8E290"/>
<evidence type="ECO:0000313" key="1">
    <source>
        <dbReference type="RefSeq" id="XP_059604743.1"/>
    </source>
</evidence>
<dbReference type="VEuPathDB" id="FungiDB:An16g00790"/>
<protein>
    <submittedName>
        <fullName evidence="1">Uncharacterized protein</fullName>
    </submittedName>
</protein>
<sequence length="147" mass="16459">MAPTLSDRGAVAIPRTPYIVTISTSVEKPTQRVRDRSRLGASKAVGKGEFDGELARIPPPEQAWPGEKPLFPTAGPMWYCREPRRAALKIHPHRCSSYMVEELIQVQEGPEKQCSMASKFWRRTLTHLESTPHPTLLATSEIPKELS</sequence>
<proteinExistence type="predicted"/>
<dbReference type="KEGG" id="ang:An16g00790"/>
<reference evidence="1" key="2">
    <citation type="submission" date="2025-08" db="UniProtKB">
        <authorList>
            <consortium name="RefSeq"/>
        </authorList>
    </citation>
    <scope>IDENTIFICATION</scope>
</reference>
<gene>
    <name evidence="1" type="ORF">An16g00790</name>
</gene>
<reference evidence="1" key="1">
    <citation type="submission" date="2025-02" db="EMBL/GenBank/DDBJ databases">
        <authorList>
            <consortium name="NCBI Genome Project"/>
        </authorList>
    </citation>
    <scope>NUCLEOTIDE SEQUENCE</scope>
</reference>